<dbReference type="SUPFAM" id="SSF89550">
    <property type="entry name" value="PHP domain-like"/>
    <property type="match status" value="1"/>
</dbReference>
<dbReference type="PANTHER" id="PTHR42924">
    <property type="entry name" value="EXONUCLEASE"/>
    <property type="match status" value="1"/>
</dbReference>
<dbReference type="AlphaFoldDB" id="Q0RLL8"/>
<dbReference type="SMART" id="SM00481">
    <property type="entry name" value="POLIIIAc"/>
    <property type="match status" value="1"/>
</dbReference>
<dbReference type="Gene3D" id="3.20.20.140">
    <property type="entry name" value="Metal-dependent hydrolases"/>
    <property type="match status" value="1"/>
</dbReference>
<protein>
    <recommendedName>
        <fullName evidence="1">Polymerase/histidinol phosphatase N-terminal domain-containing protein</fullName>
    </recommendedName>
</protein>
<accession>Q0RLL8</accession>
<dbReference type="Proteomes" id="UP000000657">
    <property type="component" value="Chromosome"/>
</dbReference>
<dbReference type="GO" id="GO:0035312">
    <property type="term" value="F:5'-3' DNA exonuclease activity"/>
    <property type="evidence" value="ECO:0007669"/>
    <property type="project" value="TreeGrafter"/>
</dbReference>
<gene>
    <name evidence="2" type="ordered locus">FRAAL2942</name>
</gene>
<dbReference type="EMBL" id="CT573213">
    <property type="protein sequence ID" value="CAJ61586.1"/>
    <property type="molecule type" value="Genomic_DNA"/>
</dbReference>
<dbReference type="InterPro" id="IPR016195">
    <property type="entry name" value="Pol/histidinol_Pase-like"/>
</dbReference>
<keyword evidence="3" id="KW-1185">Reference proteome</keyword>
<feature type="domain" description="Polymerase/histidinol phosphatase N-terminal" evidence="1">
    <location>
        <begin position="6"/>
        <end position="70"/>
    </location>
</feature>
<reference evidence="2 3" key="1">
    <citation type="journal article" date="2007" name="Genome Res.">
        <title>Genome characteristics of facultatively symbiotic Frankia sp. strains reflect host range and host plant biogeography.</title>
        <authorList>
            <person name="Normand P."/>
            <person name="Lapierre P."/>
            <person name="Tisa L.S."/>
            <person name="Gogarten J.P."/>
            <person name="Alloisio N."/>
            <person name="Bagnarol E."/>
            <person name="Bassi C.A."/>
            <person name="Berry A.M."/>
            <person name="Bickhart D.M."/>
            <person name="Choisne N."/>
            <person name="Couloux A."/>
            <person name="Cournoyer B."/>
            <person name="Cruveiller S."/>
            <person name="Daubin V."/>
            <person name="Demange N."/>
            <person name="Francino M.P."/>
            <person name="Goltsman E."/>
            <person name="Huang Y."/>
            <person name="Kopp O.R."/>
            <person name="Labarre L."/>
            <person name="Lapidus A."/>
            <person name="Lavire C."/>
            <person name="Marechal J."/>
            <person name="Martinez M."/>
            <person name="Mastronunzio J.E."/>
            <person name="Mullin B.C."/>
            <person name="Niemann J."/>
            <person name="Pujic P."/>
            <person name="Rawnsley T."/>
            <person name="Rouy Z."/>
            <person name="Schenowitz C."/>
            <person name="Sellstedt A."/>
            <person name="Tavares F."/>
            <person name="Tomkins J.P."/>
            <person name="Vallenet D."/>
            <person name="Valverde C."/>
            <person name="Wall L.G."/>
            <person name="Wang Y."/>
            <person name="Medigue C."/>
            <person name="Benson D.R."/>
        </authorList>
    </citation>
    <scope>NUCLEOTIDE SEQUENCE [LARGE SCALE GENOMIC DNA]</scope>
    <source>
        <strain evidence="3">DSM 45986 / CECT 9034 / ACN14a</strain>
    </source>
</reference>
<dbReference type="PANTHER" id="PTHR42924:SF3">
    <property type="entry name" value="POLYMERASE_HISTIDINOL PHOSPHATASE N-TERMINAL DOMAIN-CONTAINING PROTEIN"/>
    <property type="match status" value="1"/>
</dbReference>
<dbReference type="InterPro" id="IPR052018">
    <property type="entry name" value="PHP_domain"/>
</dbReference>
<dbReference type="eggNOG" id="COG0613">
    <property type="taxonomic scope" value="Bacteria"/>
</dbReference>
<dbReference type="Pfam" id="PF02811">
    <property type="entry name" value="PHP"/>
    <property type="match status" value="1"/>
</dbReference>
<dbReference type="HOGENOM" id="CLU_067347_1_0_11"/>
<dbReference type="InterPro" id="IPR004013">
    <property type="entry name" value="PHP_dom"/>
</dbReference>
<dbReference type="GO" id="GO:0004534">
    <property type="term" value="F:5'-3' RNA exonuclease activity"/>
    <property type="evidence" value="ECO:0007669"/>
    <property type="project" value="TreeGrafter"/>
</dbReference>
<dbReference type="KEGG" id="fal:FRAAL2942"/>
<dbReference type="Gene3D" id="1.10.150.650">
    <property type="match status" value="1"/>
</dbReference>
<evidence type="ECO:0000313" key="2">
    <source>
        <dbReference type="EMBL" id="CAJ61586.1"/>
    </source>
</evidence>
<dbReference type="InterPro" id="IPR003141">
    <property type="entry name" value="Pol/His_phosphatase_N"/>
</dbReference>
<evidence type="ECO:0000259" key="1">
    <source>
        <dbReference type="SMART" id="SM00481"/>
    </source>
</evidence>
<name>Q0RLL8_FRAAA</name>
<evidence type="ECO:0000313" key="3">
    <source>
        <dbReference type="Proteomes" id="UP000000657"/>
    </source>
</evidence>
<proteinExistence type="predicted"/>
<dbReference type="STRING" id="326424.FRAAL2942"/>
<organism evidence="2 3">
    <name type="scientific">Frankia alni (strain DSM 45986 / CECT 9034 / ACN14a)</name>
    <dbReference type="NCBI Taxonomy" id="326424"/>
    <lineage>
        <taxon>Bacteria</taxon>
        <taxon>Bacillati</taxon>
        <taxon>Actinomycetota</taxon>
        <taxon>Actinomycetes</taxon>
        <taxon>Frankiales</taxon>
        <taxon>Frankiaceae</taxon>
        <taxon>Frankia</taxon>
    </lineage>
</organism>
<sequence>MGTMSIDLHTHSTASDGLIHPEALMRLAVEMALLVIALTDHDTYRGIDAAASALPPGLTLIPGVEISCQTQVGEEEPTLHLLGLLTDREFRPLADTMVHTVQSRDNRAQKMVEKLAEDGYRITWPQVQALAGNATVGKPHVARALLNAGVLDNVREAFTPRWFGPGGPYRLRKEQPDVLTAIELVRDAGGVPILAHPFGEARGAGLTGEHLEQMARAGLAGLEVDHPEHDGAARRELRGIAADLGLIVTGSSDFHGSSKPQGLAAETTSREQYERILAIATGAKPIVA</sequence>
<dbReference type="CDD" id="cd07438">
    <property type="entry name" value="PHP_HisPPase_AMP"/>
    <property type="match status" value="1"/>
</dbReference>